<proteinExistence type="predicted"/>
<keyword evidence="1" id="KW-0812">Transmembrane</keyword>
<sequence length="76" mass="8773">MIIQLVFNFFPSYLSLLPSKPTLFSSIAHSLYLSYLPFAVFSTVTINKRQLKSSMFTNKTCEISIGSISIYYYIMR</sequence>
<reference evidence="2" key="1">
    <citation type="submission" date="2015-07" db="EMBL/GenBank/DDBJ databases">
        <title>MeaNS - Measles Nucleotide Surveillance Program.</title>
        <authorList>
            <person name="Tran T."/>
            <person name="Druce J."/>
        </authorList>
    </citation>
    <scope>NUCLEOTIDE SEQUENCE</scope>
    <source>
        <strain evidence="2">UCB-OBI-ISO-001</strain>
        <tissue evidence="2">Gonad</tissue>
    </source>
</reference>
<dbReference type="AlphaFoldDB" id="A0A0L8H7N4"/>
<accession>A0A0L8H7N4</accession>
<evidence type="ECO:0000256" key="1">
    <source>
        <dbReference type="SAM" id="Phobius"/>
    </source>
</evidence>
<keyword evidence="1" id="KW-0472">Membrane</keyword>
<dbReference type="EMBL" id="KQ418954">
    <property type="protein sequence ID" value="KOF85202.1"/>
    <property type="molecule type" value="Genomic_DNA"/>
</dbReference>
<feature type="transmembrane region" description="Helical" evidence="1">
    <location>
        <begin position="23"/>
        <end position="44"/>
    </location>
</feature>
<gene>
    <name evidence="2" type="ORF">OCBIM_22020693mg</name>
</gene>
<name>A0A0L8H7N4_OCTBM</name>
<keyword evidence="1" id="KW-1133">Transmembrane helix</keyword>
<evidence type="ECO:0000313" key="2">
    <source>
        <dbReference type="EMBL" id="KOF85202.1"/>
    </source>
</evidence>
<protein>
    <submittedName>
        <fullName evidence="2">Uncharacterized protein</fullName>
    </submittedName>
</protein>
<organism evidence="2">
    <name type="scientific">Octopus bimaculoides</name>
    <name type="common">California two-spotted octopus</name>
    <dbReference type="NCBI Taxonomy" id="37653"/>
    <lineage>
        <taxon>Eukaryota</taxon>
        <taxon>Metazoa</taxon>
        <taxon>Spiralia</taxon>
        <taxon>Lophotrochozoa</taxon>
        <taxon>Mollusca</taxon>
        <taxon>Cephalopoda</taxon>
        <taxon>Coleoidea</taxon>
        <taxon>Octopodiformes</taxon>
        <taxon>Octopoda</taxon>
        <taxon>Incirrata</taxon>
        <taxon>Octopodidae</taxon>
        <taxon>Octopus</taxon>
    </lineage>
</organism>